<evidence type="ECO:0000256" key="4">
    <source>
        <dbReference type="ARBA" id="ARBA00022989"/>
    </source>
</evidence>
<keyword evidence="4 7" id="KW-1133">Transmembrane helix</keyword>
<evidence type="ECO:0000256" key="5">
    <source>
        <dbReference type="ARBA" id="ARBA00023136"/>
    </source>
</evidence>
<feature type="compositionally biased region" description="Basic and acidic residues" evidence="6">
    <location>
        <begin position="1"/>
        <end position="16"/>
    </location>
</feature>
<dbReference type="PANTHER" id="PTHR12995:SF4">
    <property type="entry name" value="FI21814P1"/>
    <property type="match status" value="1"/>
</dbReference>
<evidence type="ECO:0000256" key="6">
    <source>
        <dbReference type="SAM" id="MobiDB-lite"/>
    </source>
</evidence>
<evidence type="ECO:0000256" key="1">
    <source>
        <dbReference type="ARBA" id="ARBA00004141"/>
    </source>
</evidence>
<keyword evidence="5 7" id="KW-0472">Membrane</keyword>
<gene>
    <name evidence="8" type="ORF">OKIOD_LOCUS17101</name>
</gene>
<comment type="subcellular location">
    <subcellularLocation>
        <location evidence="1">Membrane</location>
        <topology evidence="1">Multi-pass membrane protein</topology>
    </subcellularLocation>
</comment>
<feature type="transmembrane region" description="Helical" evidence="7">
    <location>
        <begin position="399"/>
        <end position="419"/>
    </location>
</feature>
<dbReference type="Proteomes" id="UP001158576">
    <property type="component" value="Chromosome 2"/>
</dbReference>
<sequence>MPKKAKSEKSKKEPVKSKNSSNDVDKAFVKKADSTSANKILAQITIPQIPCDAIQPWSDAFHTCFIMFYLFDALCGQHIYLYKRYWWWPVGVYSQSSAMNTDMIDTRIFIFILLAIFQYALPICLDKFTSAWSRLEGEIFSVRSIASRSNITEYLTIFFMGSCMQIWFISLLTIICHYLSIGNYMAVILLALPIFIKTVIGLYHMMFLASKCRKRYGPSVSMSYFDLYSEARNFFLSQEIINHFGESGDVKKTRLEVHSFLDDFGVRLMKALEGAYYICYISYLFCPSNLAADAAWPTVHAVMIIMNMLIFQLSHTISPIYLHSAYKITCQLGQWKKVDGPANASEAEDPEWKDGERYPKGTIVRWNNQRWKAIGKFVNAARPGHRRENSFYKIFGPSLFLYIFMICFQVTILSFQLALMHDAQYDRLIAICCEQFCGYWNLFRLVRNYITIEKCYQLSSPLCYEPEIILSRISQASQ</sequence>
<protein>
    <submittedName>
        <fullName evidence="8">Oidioi.mRNA.OKI2018_I69.chr2.g8336.t1.cds</fullName>
    </submittedName>
</protein>
<comment type="similarity">
    <text evidence="2">Belongs to the TMEM39 family.</text>
</comment>
<dbReference type="InterPro" id="IPR019397">
    <property type="entry name" value="Uncharacterised_TMEM39"/>
</dbReference>
<keyword evidence="3 7" id="KW-0812">Transmembrane</keyword>
<evidence type="ECO:0000313" key="8">
    <source>
        <dbReference type="EMBL" id="CAG5114274.1"/>
    </source>
</evidence>
<evidence type="ECO:0000256" key="2">
    <source>
        <dbReference type="ARBA" id="ARBA00010737"/>
    </source>
</evidence>
<evidence type="ECO:0000256" key="3">
    <source>
        <dbReference type="ARBA" id="ARBA00022692"/>
    </source>
</evidence>
<reference evidence="8 9" key="1">
    <citation type="submission" date="2021-04" db="EMBL/GenBank/DDBJ databases">
        <authorList>
            <person name="Bliznina A."/>
        </authorList>
    </citation>
    <scope>NUCLEOTIDE SEQUENCE [LARGE SCALE GENOMIC DNA]</scope>
</reference>
<proteinExistence type="inferred from homology"/>
<keyword evidence="9" id="KW-1185">Reference proteome</keyword>
<feature type="transmembrane region" description="Helical" evidence="7">
    <location>
        <begin position="186"/>
        <end position="209"/>
    </location>
</feature>
<feature type="region of interest" description="Disordered" evidence="6">
    <location>
        <begin position="1"/>
        <end position="24"/>
    </location>
</feature>
<feature type="transmembrane region" description="Helical" evidence="7">
    <location>
        <begin position="274"/>
        <end position="292"/>
    </location>
</feature>
<feature type="transmembrane region" description="Helical" evidence="7">
    <location>
        <begin position="154"/>
        <end position="180"/>
    </location>
</feature>
<accession>A0ABN7TEK4</accession>
<feature type="transmembrane region" description="Helical" evidence="7">
    <location>
        <begin position="108"/>
        <end position="125"/>
    </location>
</feature>
<dbReference type="Pfam" id="PF10271">
    <property type="entry name" value="Tmp39"/>
    <property type="match status" value="1"/>
</dbReference>
<name>A0ABN7TEK4_OIKDI</name>
<evidence type="ECO:0000313" key="9">
    <source>
        <dbReference type="Proteomes" id="UP001158576"/>
    </source>
</evidence>
<feature type="transmembrane region" description="Helical" evidence="7">
    <location>
        <begin position="60"/>
        <end position="80"/>
    </location>
</feature>
<dbReference type="PANTHER" id="PTHR12995">
    <property type="entry name" value="FI21814P1"/>
    <property type="match status" value="1"/>
</dbReference>
<organism evidence="8 9">
    <name type="scientific">Oikopleura dioica</name>
    <name type="common">Tunicate</name>
    <dbReference type="NCBI Taxonomy" id="34765"/>
    <lineage>
        <taxon>Eukaryota</taxon>
        <taxon>Metazoa</taxon>
        <taxon>Chordata</taxon>
        <taxon>Tunicata</taxon>
        <taxon>Appendicularia</taxon>
        <taxon>Copelata</taxon>
        <taxon>Oikopleuridae</taxon>
        <taxon>Oikopleura</taxon>
    </lineage>
</organism>
<feature type="transmembrane region" description="Helical" evidence="7">
    <location>
        <begin position="298"/>
        <end position="322"/>
    </location>
</feature>
<evidence type="ECO:0000256" key="7">
    <source>
        <dbReference type="SAM" id="Phobius"/>
    </source>
</evidence>
<dbReference type="EMBL" id="OU015567">
    <property type="protein sequence ID" value="CAG5114274.1"/>
    <property type="molecule type" value="Genomic_DNA"/>
</dbReference>